<organism evidence="3 4">
    <name type="scientific">Sediminihabitans luteus</name>
    <dbReference type="NCBI Taxonomy" id="1138585"/>
    <lineage>
        <taxon>Bacteria</taxon>
        <taxon>Bacillati</taxon>
        <taxon>Actinomycetota</taxon>
        <taxon>Actinomycetes</taxon>
        <taxon>Micrococcales</taxon>
        <taxon>Cellulomonadaceae</taxon>
        <taxon>Sediminihabitans</taxon>
    </lineage>
</organism>
<evidence type="ECO:0000313" key="3">
    <source>
        <dbReference type="EMBL" id="PJJ70179.1"/>
    </source>
</evidence>
<dbReference type="EMBL" id="PGFE01000003">
    <property type="protein sequence ID" value="PJJ70179.1"/>
    <property type="molecule type" value="Genomic_DNA"/>
</dbReference>
<dbReference type="GO" id="GO:0004386">
    <property type="term" value="F:helicase activity"/>
    <property type="evidence" value="ECO:0007669"/>
    <property type="project" value="UniProtKB-KW"/>
</dbReference>
<dbReference type="RefSeq" id="WP_100423193.1">
    <property type="nucleotide sequence ID" value="NZ_BOOX01000001.1"/>
</dbReference>
<evidence type="ECO:0000259" key="2">
    <source>
        <dbReference type="Pfam" id="PF13625"/>
    </source>
</evidence>
<keyword evidence="3" id="KW-0547">Nucleotide-binding</keyword>
<reference evidence="3 4" key="1">
    <citation type="submission" date="2017-11" db="EMBL/GenBank/DDBJ databases">
        <title>Genomic Encyclopedia of Archaeal and Bacterial Type Strains, Phase II (KMG-II): From Individual Species to Whole Genera.</title>
        <authorList>
            <person name="Goeker M."/>
        </authorList>
    </citation>
    <scope>NUCLEOTIDE SEQUENCE [LARGE SCALE GENOMIC DNA]</scope>
    <source>
        <strain evidence="3 4">DSM 25478</strain>
    </source>
</reference>
<accession>A0A2M9CE66</accession>
<dbReference type="OrthoDB" id="3415124at2"/>
<feature type="region of interest" description="Disordered" evidence="1">
    <location>
        <begin position="663"/>
        <end position="700"/>
    </location>
</feature>
<dbReference type="Proteomes" id="UP000231693">
    <property type="component" value="Unassembled WGS sequence"/>
</dbReference>
<evidence type="ECO:0000313" key="4">
    <source>
        <dbReference type="Proteomes" id="UP000231693"/>
    </source>
</evidence>
<feature type="domain" description="Helicase XPB/Ssl2 N-terminal" evidence="2">
    <location>
        <begin position="496"/>
        <end position="618"/>
    </location>
</feature>
<dbReference type="InterPro" id="IPR032830">
    <property type="entry name" value="XPB/Ssl2_N"/>
</dbReference>
<dbReference type="Pfam" id="PF13625">
    <property type="entry name" value="Helicase_C_3"/>
    <property type="match status" value="1"/>
</dbReference>
<name>A0A2M9CE66_9CELL</name>
<sequence>MATSRPPAATFAESLRSHGPARVLALLEARPDLAVPSPSTLRSLGARATSRTSLERAVAHLDACRLTVLEAVLALDDATRPGGVPADVVVRAVLGPDADADDVAAVRDALADVRTAGLVWEPLPDDPAAAPTQDVAPVRPAPGLDELLGAHPAGLGPSDDAARAAVARAGDDTDVLTRDAPPGAREVLAALTWGPPVGVAPRTDPRARAAVDWLVEQHLLLAVDGRHVVLPREVALALRGGRTHRGAAVRPPRPAGAQVRDETVEAEAASAALEAVRLVAHLLAVWQEQPPPVLRTGGLGVRELRRLAQTLGVDDPTAASVAELALVAGLVSDDGDDPPSFAPTTAADDWLDLEVPRRWAALATSWGATPRTPWVVGSRDERGTLRAALDPELHRAWVPALRASVLGVLAAQPGVSLDAHAVLEVLRWRSPRAVPPEHAVEGLLADAALLGVTGAGALSPVGRALLEGLDRPPTPGRVDALGDALETLVPPPVDELLLQGDLTGIVPGRPSTTLESLLAGSADVESRGAAVTVRFTADSVTRALDAGRTADELLDDLGAHARGGVPQPLEYLVRDAARRHGRLRVGAATSYLRAEDPALVVGLVEDPALRGLGLFRIAPTVLAAHVPAIELRAALRARGLSPTVEGPDGQVLHAEGTAVRIAGRRRPAWLGGPPARRPRSLRPDPRAESIEAPAPEPADARHARLSELAALLVATAGPAPSAAPSPRSSPASSLGSSPGSSTAASTASDAARPDAGANGTTATPAIPATPGTPGTPGGADQADAPASDTPRGEGTSEPADALALLRETIELGGHVWLEVVGPRGLPDTRRVRPLRLDAGRLRAVDADREAELTVAVHRIASVRPA</sequence>
<dbReference type="AlphaFoldDB" id="A0A2M9CE66"/>
<feature type="region of interest" description="Disordered" evidence="1">
    <location>
        <begin position="717"/>
        <end position="797"/>
    </location>
</feature>
<comment type="caution">
    <text evidence="3">The sequence shown here is derived from an EMBL/GenBank/DDBJ whole genome shotgun (WGS) entry which is preliminary data.</text>
</comment>
<keyword evidence="3" id="KW-0347">Helicase</keyword>
<keyword evidence="3" id="KW-0067">ATP-binding</keyword>
<evidence type="ECO:0000256" key="1">
    <source>
        <dbReference type="SAM" id="MobiDB-lite"/>
    </source>
</evidence>
<keyword evidence="3" id="KW-0378">Hydrolase</keyword>
<keyword evidence="4" id="KW-1185">Reference proteome</keyword>
<feature type="compositionally biased region" description="Low complexity" evidence="1">
    <location>
        <begin position="717"/>
        <end position="772"/>
    </location>
</feature>
<protein>
    <submittedName>
        <fullName evidence="3">XPB/Ssl2-like helicase family protein</fullName>
    </submittedName>
</protein>
<proteinExistence type="predicted"/>
<gene>
    <name evidence="3" type="ORF">CLV28_2008</name>
</gene>